<comment type="caution">
    <text evidence="4">The sequence shown here is derived from an EMBL/GenBank/DDBJ whole genome shotgun (WGS) entry which is preliminary data.</text>
</comment>
<reference evidence="4" key="1">
    <citation type="submission" date="2017-02" db="EMBL/GenBank/DDBJ databases">
        <title>Draft Genome Sequence of the Salt Water Bacterium Oceanospirillum linum ATCC 11336.</title>
        <authorList>
            <person name="Trachtenberg A.M."/>
            <person name="Carney J.G."/>
            <person name="Linnane J.D."/>
            <person name="Rheaume B.A."/>
            <person name="Pitts N.L."/>
            <person name="Mykles D.L."/>
            <person name="Maclea K.S."/>
        </authorList>
    </citation>
    <scope>NUCLEOTIDE SEQUENCE [LARGE SCALE GENOMIC DNA]</scope>
    <source>
        <strain evidence="4">ATCC 11336</strain>
    </source>
</reference>
<dbReference type="InterPro" id="IPR012336">
    <property type="entry name" value="Thioredoxin-like_fold"/>
</dbReference>
<sequence>MRLGSFQIYTYYFKFKQYGGQMLRTRSFAVAFSLALFGAGLHTAQASLNTHQTGNEAPATQIATVSTSSTSEKNPSSDLAAKGSESMVSLPLPISRALEQGLVLESQFNAESGLTGWVLSLDGQFTLVYTTPDQRTLISGALINEAGQNLSERYAQQYFPKPDIALLEEATYISVGAPKELNLPDSATAPVDANPNSESTSTHAESGAEPAIEQAIEAKRVIYAFFDPNCPFCHLAWKAFQPYIDKGVEIRWIPVAFLNPESRDKAAAILQSRNPEDELTESMRLFNTEQQPTAALKETSRRQLQSNMKLMQRFGIQGTPGLVWADENGELKVRSGMPKLGDFSHITGLPEQPQTDPELFRFR</sequence>
<dbReference type="GO" id="GO:0042597">
    <property type="term" value="C:periplasmic space"/>
    <property type="evidence" value="ECO:0007669"/>
    <property type="project" value="UniProtKB-SubCell"/>
</dbReference>
<evidence type="ECO:0000313" key="4">
    <source>
        <dbReference type="EMBL" id="OOV87173.1"/>
    </source>
</evidence>
<dbReference type="CDD" id="cd03020">
    <property type="entry name" value="DsbA_DsbC_DsbG"/>
    <property type="match status" value="1"/>
</dbReference>
<comment type="function">
    <text evidence="1">Required for disulfide bond formation in some periplasmic proteins. Acts by transferring its disulfide bond to other proteins and is reduced in the process.</text>
</comment>
<organism evidence="4 5">
    <name type="scientific">Oceanospirillum linum</name>
    <dbReference type="NCBI Taxonomy" id="966"/>
    <lineage>
        <taxon>Bacteria</taxon>
        <taxon>Pseudomonadati</taxon>
        <taxon>Pseudomonadota</taxon>
        <taxon>Gammaproteobacteria</taxon>
        <taxon>Oceanospirillales</taxon>
        <taxon>Oceanospirillaceae</taxon>
        <taxon>Oceanospirillum</taxon>
    </lineage>
</organism>
<dbReference type="InterPro" id="IPR009094">
    <property type="entry name" value="DiS-bond_isomerase_DsbC/G_N_sf"/>
</dbReference>
<dbReference type="PANTHER" id="PTHR35272:SF4">
    <property type="entry name" value="THIOL:DISULFIDE INTERCHANGE PROTEIN DSBG"/>
    <property type="match status" value="1"/>
</dbReference>
<name>A0A1T1HBI2_OCELI</name>
<dbReference type="AlphaFoldDB" id="A0A1T1HBI2"/>
<accession>A0A1T1HBI2</accession>
<dbReference type="InterPro" id="IPR036249">
    <property type="entry name" value="Thioredoxin-like_sf"/>
</dbReference>
<comment type="subcellular location">
    <subcellularLocation>
        <location evidence="1">Periplasm</location>
    </subcellularLocation>
</comment>
<evidence type="ECO:0000256" key="2">
    <source>
        <dbReference type="SAM" id="MobiDB-lite"/>
    </source>
</evidence>
<comment type="similarity">
    <text evidence="1">Belongs to the thioredoxin family. DsbC subfamily.</text>
</comment>
<dbReference type="PANTHER" id="PTHR35272">
    <property type="entry name" value="THIOL:DISULFIDE INTERCHANGE PROTEIN DSBC-RELATED"/>
    <property type="match status" value="1"/>
</dbReference>
<proteinExistence type="inferred from homology"/>
<evidence type="ECO:0000256" key="1">
    <source>
        <dbReference type="RuleBase" id="RU364038"/>
    </source>
</evidence>
<dbReference type="Proteomes" id="UP000190064">
    <property type="component" value="Unassembled WGS sequence"/>
</dbReference>
<dbReference type="InterPro" id="IPR051470">
    <property type="entry name" value="Thiol:disulfide_interchange"/>
</dbReference>
<keyword evidence="1" id="KW-0732">Signal</keyword>
<dbReference type="EMBL" id="MTSD02000003">
    <property type="protein sequence ID" value="OOV87173.1"/>
    <property type="molecule type" value="Genomic_DNA"/>
</dbReference>
<dbReference type="SUPFAM" id="SSF54423">
    <property type="entry name" value="DsbC/DsbG N-terminal domain-like"/>
    <property type="match status" value="1"/>
</dbReference>
<dbReference type="InterPro" id="IPR033954">
    <property type="entry name" value="DiS-bond_Isoase_DsbC/G"/>
</dbReference>
<keyword evidence="1" id="KW-0574">Periplasm</keyword>
<feature type="compositionally biased region" description="Polar residues" evidence="2">
    <location>
        <begin position="194"/>
        <end position="204"/>
    </location>
</feature>
<dbReference type="Gene3D" id="3.40.30.10">
    <property type="entry name" value="Glutaredoxin"/>
    <property type="match status" value="1"/>
</dbReference>
<gene>
    <name evidence="4" type="ORF">BTA35_0209260</name>
</gene>
<feature type="domain" description="Thioredoxin-like fold" evidence="3">
    <location>
        <begin position="217"/>
        <end position="336"/>
    </location>
</feature>
<feature type="region of interest" description="Disordered" evidence="2">
    <location>
        <begin position="64"/>
        <end position="84"/>
    </location>
</feature>
<keyword evidence="1" id="KW-0676">Redox-active center</keyword>
<dbReference type="SUPFAM" id="SSF52833">
    <property type="entry name" value="Thioredoxin-like"/>
    <property type="match status" value="1"/>
</dbReference>
<dbReference type="Pfam" id="PF13098">
    <property type="entry name" value="Thioredoxin_2"/>
    <property type="match status" value="1"/>
</dbReference>
<feature type="region of interest" description="Disordered" evidence="2">
    <location>
        <begin position="184"/>
        <end position="209"/>
    </location>
</feature>
<protein>
    <recommendedName>
        <fullName evidence="1">Thiol:disulfide interchange protein</fullName>
    </recommendedName>
</protein>
<evidence type="ECO:0000259" key="3">
    <source>
        <dbReference type="Pfam" id="PF13098"/>
    </source>
</evidence>
<keyword evidence="5" id="KW-1185">Reference proteome</keyword>
<dbReference type="Gene3D" id="3.10.450.70">
    <property type="entry name" value="Disulphide bond isomerase, DsbC/G, N-terminal"/>
    <property type="match status" value="1"/>
</dbReference>
<dbReference type="STRING" id="966.BTA35_0209260"/>
<evidence type="ECO:0000313" key="5">
    <source>
        <dbReference type="Proteomes" id="UP000190064"/>
    </source>
</evidence>